<name>A0A5B2TBH1_9PROT</name>
<gene>
    <name evidence="2" type="ORF">F0Q34_21425</name>
</gene>
<proteinExistence type="predicted"/>
<dbReference type="PANTHER" id="PTHR13696">
    <property type="entry name" value="P-LOOP CONTAINING NUCLEOSIDE TRIPHOSPHATE HYDROLASE"/>
    <property type="match status" value="1"/>
</dbReference>
<dbReference type="AlphaFoldDB" id="A0A5B2TBH1"/>
<dbReference type="Proteomes" id="UP000322110">
    <property type="component" value="Unassembled WGS sequence"/>
</dbReference>
<sequence>MPPHISPPFRIRVTVSFDKTSRSRHVAEGRRLKRTIRILSTGAKGGPGKSFLVKNLAGAAANNGYSVGMVDFDTQRTVTKWLQRRTQYCPDSPEIIGYEADPHDARDASEVLGIKDHDLIFFDTPPAIDQSSEVLKTLSFGVDLVLVPTKVGISDTESAETLLYALSTWKRPTLAVLNLVKPKATRVIGLAKKRLVRHAELCAVEIGEYYDFLAADEVGLGATEMRKCTGGEDIEAVWSAVRRRVGLRV</sequence>
<dbReference type="PANTHER" id="PTHR13696:SF96">
    <property type="entry name" value="COBQ_COBB_MIND_PARA NUCLEOTIDE BINDING DOMAIN-CONTAINING PROTEIN"/>
    <property type="match status" value="1"/>
</dbReference>
<keyword evidence="3" id="KW-1185">Reference proteome</keyword>
<evidence type="ECO:0000313" key="2">
    <source>
        <dbReference type="EMBL" id="KAA2211188.1"/>
    </source>
</evidence>
<dbReference type="InterPro" id="IPR027417">
    <property type="entry name" value="P-loop_NTPase"/>
</dbReference>
<reference evidence="2 3" key="1">
    <citation type="journal article" date="2015" name="Int. J. Syst. Evol. Microbiol.">
        <title>Roseomonas oryzae sp. nov., isolated from paddy rhizosphere soil.</title>
        <authorList>
            <person name="Ramaprasad E.V."/>
            <person name="Sasikala Ch."/>
            <person name="Ramana Ch.V."/>
        </authorList>
    </citation>
    <scope>NUCLEOTIDE SEQUENCE [LARGE SCALE GENOMIC DNA]</scope>
    <source>
        <strain evidence="2 3">KCTC 42542</strain>
    </source>
</reference>
<dbReference type="InterPro" id="IPR050678">
    <property type="entry name" value="DNA_Partitioning_ATPase"/>
</dbReference>
<dbReference type="EMBL" id="VUKA01000054">
    <property type="protein sequence ID" value="KAA2211188.1"/>
    <property type="molecule type" value="Genomic_DNA"/>
</dbReference>
<dbReference type="InterPro" id="IPR002586">
    <property type="entry name" value="CobQ/CobB/MinD/ParA_Nub-bd_dom"/>
</dbReference>
<dbReference type="CDD" id="cd02042">
    <property type="entry name" value="ParAB_family"/>
    <property type="match status" value="1"/>
</dbReference>
<dbReference type="SUPFAM" id="SSF52540">
    <property type="entry name" value="P-loop containing nucleoside triphosphate hydrolases"/>
    <property type="match status" value="1"/>
</dbReference>
<accession>A0A5B2TBH1</accession>
<evidence type="ECO:0000259" key="1">
    <source>
        <dbReference type="Pfam" id="PF01656"/>
    </source>
</evidence>
<organism evidence="2 3">
    <name type="scientific">Teichococcus oryzae</name>
    <dbReference type="NCBI Taxonomy" id="1608942"/>
    <lineage>
        <taxon>Bacteria</taxon>
        <taxon>Pseudomonadati</taxon>
        <taxon>Pseudomonadota</taxon>
        <taxon>Alphaproteobacteria</taxon>
        <taxon>Acetobacterales</taxon>
        <taxon>Roseomonadaceae</taxon>
        <taxon>Roseomonas</taxon>
    </lineage>
</organism>
<evidence type="ECO:0000313" key="3">
    <source>
        <dbReference type="Proteomes" id="UP000322110"/>
    </source>
</evidence>
<feature type="domain" description="CobQ/CobB/MinD/ParA nucleotide binding" evidence="1">
    <location>
        <begin position="40"/>
        <end position="183"/>
    </location>
</feature>
<dbReference type="Gene3D" id="3.40.50.300">
    <property type="entry name" value="P-loop containing nucleotide triphosphate hydrolases"/>
    <property type="match status" value="1"/>
</dbReference>
<protein>
    <submittedName>
        <fullName evidence="2">ParA family protein</fullName>
    </submittedName>
</protein>
<dbReference type="Pfam" id="PF01656">
    <property type="entry name" value="CbiA"/>
    <property type="match status" value="1"/>
</dbReference>
<comment type="caution">
    <text evidence="2">The sequence shown here is derived from an EMBL/GenBank/DDBJ whole genome shotgun (WGS) entry which is preliminary data.</text>
</comment>